<sequence>MREISVLLPCRINEEHQGSSRLRLTLESLLNQDLPDERYEIILVDDGSDMPIEELLSEWGIDADNLVLKRQAPTGMCTAYNVAAAAAGSELLFFAIDDNLAEKSLLRRHVRAHRTAGEKLVVGRELFCWPTQLLRDVITGERNDIIGDDSAHTSLVEAMQIGEFQLSVADVRENFGWIVMMSKRPASYADIEETIATGRFGDSAVGWLAMRFGNHSMPKRLFDELGGAETKLDPTGWYADLELGRRIQRRGIVPILDTEAITVHLPHDKPYMVPEVGYRCLREFYATTRDTAVLMVPSFFAERMTIAQFGRIVDGIKDVEREPMAAGFGR</sequence>
<dbReference type="RefSeq" id="WP_084488627.1">
    <property type="nucleotide sequence ID" value="NZ_JBEYBM010000007.1"/>
</dbReference>
<comment type="caution">
    <text evidence="2">The sequence shown here is derived from an EMBL/GenBank/DDBJ whole genome shotgun (WGS) entry which is preliminary data.</text>
</comment>
<dbReference type="PANTHER" id="PTHR43685:SF3">
    <property type="entry name" value="SLR2126 PROTEIN"/>
    <property type="match status" value="1"/>
</dbReference>
<dbReference type="InterPro" id="IPR001173">
    <property type="entry name" value="Glyco_trans_2-like"/>
</dbReference>
<evidence type="ECO:0000259" key="1">
    <source>
        <dbReference type="Pfam" id="PF00535"/>
    </source>
</evidence>
<dbReference type="Proteomes" id="UP001550535">
    <property type="component" value="Unassembled WGS sequence"/>
</dbReference>
<dbReference type="InterPro" id="IPR050834">
    <property type="entry name" value="Glycosyltransf_2"/>
</dbReference>
<reference evidence="2 3" key="1">
    <citation type="submission" date="2024-06" db="EMBL/GenBank/DDBJ databases">
        <title>The Natural Products Discovery Center: Release of the First 8490 Sequenced Strains for Exploring Actinobacteria Biosynthetic Diversity.</title>
        <authorList>
            <person name="Kalkreuter E."/>
            <person name="Kautsar S.A."/>
            <person name="Yang D."/>
            <person name="Bader C.D."/>
            <person name="Teijaro C.N."/>
            <person name="Fluegel L."/>
            <person name="Davis C.M."/>
            <person name="Simpson J.R."/>
            <person name="Lauterbach L."/>
            <person name="Steele A.D."/>
            <person name="Gui C."/>
            <person name="Meng S."/>
            <person name="Li G."/>
            <person name="Viehrig K."/>
            <person name="Ye F."/>
            <person name="Su P."/>
            <person name="Kiefer A.F."/>
            <person name="Nichols A."/>
            <person name="Cepeda A.J."/>
            <person name="Yan W."/>
            <person name="Fan B."/>
            <person name="Jiang Y."/>
            <person name="Adhikari A."/>
            <person name="Zheng C.-J."/>
            <person name="Schuster L."/>
            <person name="Cowan T.M."/>
            <person name="Smanski M.J."/>
            <person name="Chevrette M.G."/>
            <person name="De Carvalho L.P.S."/>
            <person name="Shen B."/>
        </authorList>
    </citation>
    <scope>NUCLEOTIDE SEQUENCE [LARGE SCALE GENOMIC DNA]</scope>
    <source>
        <strain evidence="2 3">NPDC019434</strain>
    </source>
</reference>
<dbReference type="Gene3D" id="3.90.550.10">
    <property type="entry name" value="Spore Coat Polysaccharide Biosynthesis Protein SpsA, Chain A"/>
    <property type="match status" value="1"/>
</dbReference>
<dbReference type="Pfam" id="PF00535">
    <property type="entry name" value="Glycos_transf_2"/>
    <property type="match status" value="1"/>
</dbReference>
<feature type="domain" description="Glycosyltransferase 2-like" evidence="1">
    <location>
        <begin position="14"/>
        <end position="123"/>
    </location>
</feature>
<dbReference type="CDD" id="cd00761">
    <property type="entry name" value="Glyco_tranf_GTA_type"/>
    <property type="match status" value="1"/>
</dbReference>
<evidence type="ECO:0000313" key="3">
    <source>
        <dbReference type="Proteomes" id="UP001550535"/>
    </source>
</evidence>
<dbReference type="SUPFAM" id="SSF53448">
    <property type="entry name" value="Nucleotide-diphospho-sugar transferases"/>
    <property type="match status" value="1"/>
</dbReference>
<proteinExistence type="predicted"/>
<gene>
    <name evidence="2" type="ORF">ABZ507_11325</name>
</gene>
<dbReference type="PANTHER" id="PTHR43685">
    <property type="entry name" value="GLYCOSYLTRANSFERASE"/>
    <property type="match status" value="1"/>
</dbReference>
<accession>A0ABV2X923</accession>
<keyword evidence="3" id="KW-1185">Reference proteome</keyword>
<organism evidence="2 3">
    <name type="scientific">Nocardia niwae</name>
    <dbReference type="NCBI Taxonomy" id="626084"/>
    <lineage>
        <taxon>Bacteria</taxon>
        <taxon>Bacillati</taxon>
        <taxon>Actinomycetota</taxon>
        <taxon>Actinomycetes</taxon>
        <taxon>Mycobacteriales</taxon>
        <taxon>Nocardiaceae</taxon>
        <taxon>Nocardia</taxon>
    </lineage>
</organism>
<dbReference type="InterPro" id="IPR029044">
    <property type="entry name" value="Nucleotide-diphossugar_trans"/>
</dbReference>
<name>A0ABV2X923_9NOCA</name>
<dbReference type="EMBL" id="JBEYBR010000022">
    <property type="protein sequence ID" value="MEU2122408.1"/>
    <property type="molecule type" value="Genomic_DNA"/>
</dbReference>
<protein>
    <submittedName>
        <fullName evidence="2">Glycosyltransferase family 2 protein</fullName>
    </submittedName>
</protein>
<evidence type="ECO:0000313" key="2">
    <source>
        <dbReference type="EMBL" id="MEU2122408.1"/>
    </source>
</evidence>